<dbReference type="AlphaFoldDB" id="A0A7S1YWS5"/>
<protein>
    <submittedName>
        <fullName evidence="2">Uncharacterized protein</fullName>
    </submittedName>
</protein>
<feature type="signal peptide" evidence="1">
    <location>
        <begin position="1"/>
        <end position="32"/>
    </location>
</feature>
<feature type="chain" id="PRO_5030705575" evidence="1">
    <location>
        <begin position="33"/>
        <end position="279"/>
    </location>
</feature>
<evidence type="ECO:0000256" key="1">
    <source>
        <dbReference type="SAM" id="SignalP"/>
    </source>
</evidence>
<keyword evidence="1" id="KW-0732">Signal</keyword>
<reference evidence="2" key="1">
    <citation type="submission" date="2021-01" db="EMBL/GenBank/DDBJ databases">
        <authorList>
            <person name="Corre E."/>
            <person name="Pelletier E."/>
            <person name="Niang G."/>
            <person name="Scheremetjew M."/>
            <person name="Finn R."/>
            <person name="Kale V."/>
            <person name="Holt S."/>
            <person name="Cochrane G."/>
            <person name="Meng A."/>
            <person name="Brown T."/>
            <person name="Cohen L."/>
        </authorList>
    </citation>
    <scope>NUCLEOTIDE SEQUENCE</scope>
    <source>
        <strain evidence="2">Grunow 1884</strain>
    </source>
</reference>
<proteinExistence type="predicted"/>
<evidence type="ECO:0000313" key="2">
    <source>
        <dbReference type="EMBL" id="CAD9321816.1"/>
    </source>
</evidence>
<sequence length="279" mass="29042">MPSLRHGRHTTQPTSMMRVIRLLAVASLGASAVESFAPTRYAPGRVTSNYVSSRQALVPTDSVSDPAVVSSVSSFVGPLISGIFREVDPDQAKGEFWFQFVAGSGGLGIGIAQIPKIAADIGQIRDLANEGPTAGGETVNIGPLASLFYPAPSAADVNKVISKVPTAEAIVKQSTSTIYFAKMGYVVEEDFTKVLGKAGCNPLAIKTAFDALSGGKGSAVDPITFADKLGRWKEEGTGAFARDLQGAAVTKISSYGTLLFLVGLVGDLIIESGINGFLD</sequence>
<organism evidence="2">
    <name type="scientific">Trieres chinensis</name>
    <name type="common">Marine centric diatom</name>
    <name type="synonym">Odontella sinensis</name>
    <dbReference type="NCBI Taxonomy" id="1514140"/>
    <lineage>
        <taxon>Eukaryota</taxon>
        <taxon>Sar</taxon>
        <taxon>Stramenopiles</taxon>
        <taxon>Ochrophyta</taxon>
        <taxon>Bacillariophyta</taxon>
        <taxon>Mediophyceae</taxon>
        <taxon>Biddulphiophycidae</taxon>
        <taxon>Eupodiscales</taxon>
        <taxon>Parodontellaceae</taxon>
        <taxon>Trieres</taxon>
    </lineage>
</organism>
<name>A0A7S1YWS5_TRICV</name>
<gene>
    <name evidence="2" type="ORF">OSIN01602_LOCUS1599</name>
</gene>
<dbReference type="EMBL" id="HBGO01002796">
    <property type="protein sequence ID" value="CAD9321816.1"/>
    <property type="molecule type" value="Transcribed_RNA"/>
</dbReference>
<accession>A0A7S1YWS5</accession>